<dbReference type="PRINTS" id="PR00702">
    <property type="entry name" value="ACRIFLAVINRP"/>
</dbReference>
<dbReference type="Gene3D" id="3.30.70.1430">
    <property type="entry name" value="Multidrug efflux transporter AcrB pore domain"/>
    <property type="match status" value="2"/>
</dbReference>
<feature type="transmembrane region" description="Helical" evidence="1">
    <location>
        <begin position="960"/>
        <end position="979"/>
    </location>
</feature>
<dbReference type="InterPro" id="IPR001036">
    <property type="entry name" value="Acrflvin-R"/>
</dbReference>
<dbReference type="GO" id="GO:0005886">
    <property type="term" value="C:plasma membrane"/>
    <property type="evidence" value="ECO:0007669"/>
    <property type="project" value="TreeGrafter"/>
</dbReference>
<dbReference type="KEGG" id="ddu:GF1_31650"/>
<name>A0A915XJE7_9BACT</name>
<gene>
    <name evidence="2" type="primary">czcA</name>
    <name evidence="2" type="ORF">GF1_31650</name>
</gene>
<dbReference type="PANTHER" id="PTHR32063">
    <property type="match status" value="1"/>
</dbReference>
<feature type="transmembrane region" description="Helical" evidence="1">
    <location>
        <begin position="362"/>
        <end position="382"/>
    </location>
</feature>
<dbReference type="SUPFAM" id="SSF82714">
    <property type="entry name" value="Multidrug efflux transporter AcrB TolC docking domain, DN and DC subdomains"/>
    <property type="match status" value="2"/>
</dbReference>
<feature type="transmembrane region" description="Helical" evidence="1">
    <location>
        <begin position="461"/>
        <end position="484"/>
    </location>
</feature>
<evidence type="ECO:0000256" key="1">
    <source>
        <dbReference type="SAM" id="Phobius"/>
    </source>
</evidence>
<dbReference type="Pfam" id="PF00873">
    <property type="entry name" value="ACR_tran"/>
    <property type="match status" value="1"/>
</dbReference>
<feature type="transmembrane region" description="Helical" evidence="1">
    <location>
        <begin position="19"/>
        <end position="37"/>
    </location>
</feature>
<dbReference type="Proteomes" id="UP001063350">
    <property type="component" value="Chromosome"/>
</dbReference>
<evidence type="ECO:0000313" key="2">
    <source>
        <dbReference type="EMBL" id="BCO10789.1"/>
    </source>
</evidence>
<feature type="transmembrane region" description="Helical" evidence="1">
    <location>
        <begin position="433"/>
        <end position="454"/>
    </location>
</feature>
<dbReference type="GO" id="GO:0042910">
    <property type="term" value="F:xenobiotic transmembrane transporter activity"/>
    <property type="evidence" value="ECO:0007669"/>
    <property type="project" value="TreeGrafter"/>
</dbReference>
<dbReference type="EMBL" id="AP024233">
    <property type="protein sequence ID" value="BCO10789.1"/>
    <property type="molecule type" value="Genomic_DNA"/>
</dbReference>
<feature type="transmembrane region" description="Helical" evidence="1">
    <location>
        <begin position="389"/>
        <end position="413"/>
    </location>
</feature>
<feature type="transmembrane region" description="Helical" evidence="1">
    <location>
        <begin position="861"/>
        <end position="882"/>
    </location>
</feature>
<dbReference type="Gene3D" id="3.30.2090.10">
    <property type="entry name" value="Multidrug efflux transporter AcrB TolC docking domain, DN and DC subdomains"/>
    <property type="match status" value="2"/>
</dbReference>
<dbReference type="SUPFAM" id="SSF82693">
    <property type="entry name" value="Multidrug efflux transporter AcrB pore domain, PN1, PN2, PC1 and PC2 subdomains"/>
    <property type="match status" value="2"/>
</dbReference>
<feature type="transmembrane region" description="Helical" evidence="1">
    <location>
        <begin position="991"/>
        <end position="1017"/>
    </location>
</feature>
<evidence type="ECO:0000313" key="3">
    <source>
        <dbReference type="Proteomes" id="UP001063350"/>
    </source>
</evidence>
<reference evidence="2" key="1">
    <citation type="submission" date="2020-12" db="EMBL/GenBank/DDBJ databases">
        <title>Desulfobium dissulfuricans gen. nov., sp. nov., a novel mesophilic, sulfate-reducing bacterium isolated from a deep-sea hydrothermal vent.</title>
        <authorList>
            <person name="Hashimoto Y."/>
            <person name="Tame A."/>
            <person name="Sawayama S."/>
            <person name="Miyazaki J."/>
            <person name="Takai K."/>
            <person name="Nakagawa S."/>
        </authorList>
    </citation>
    <scope>NUCLEOTIDE SEQUENCE</scope>
    <source>
        <strain evidence="2">GF1</strain>
    </source>
</reference>
<dbReference type="RefSeq" id="WP_267927504.1">
    <property type="nucleotide sequence ID" value="NZ_AP024233.1"/>
</dbReference>
<feature type="transmembrane region" description="Helical" evidence="1">
    <location>
        <begin position="336"/>
        <end position="356"/>
    </location>
</feature>
<keyword evidence="1" id="KW-0472">Membrane</keyword>
<proteinExistence type="predicted"/>
<sequence>MADTTRNRGPIGWMAENPVAANCLMLFFLLGGLFWGTKIKQEVFPEFTIPEVIIQVAYPGASPEEVEQGIILPVEEAIGGVEGIAEMRSSAMEGMGTVRVEALLDADVQQLALDIKNEIDRITSFPEEAEEPQVTVPLRRRSVITVVLYGNLDHGVLRETAEMVQDQLLQDPAISQTEITGSRPLEISIDISQDTLRAYGLTLEDIGTRIRRTSLDFPGGTIKTDGGQIQLRLRERRQLGREFASIPIRTAADGTSLLLGDIATIRDSFEDTDSWMTYNQQPAIGVEVYRAEDQGPIEIADAVRTHVARLQAVLPESIRVAAVDDRSEVYKQRLRLLLKNGYLGLLLVFVLLGIFLEPRLAFWVTMGIPVSFLGSLLFLPFFDVSINMVSLFAFIVSLGIVVDDTIIIGENVYRLRQQGYSTLEAAMLGAREMAVPVTFSVLTNIITFMPLYFIPGVMGKIFRAIPVVVVVVFTISLIEALFVLPAHLAHPHSMHWSFANQMARWQQRLSRTISRAITRRFPPLLALALRYRYVSVAAGIVVLMCTAALVGSGRMGMTMFPRVESDKAYVSVTLPVGVPVEHTNAVLQRLTDGARTVMRHNGGDQLVRGMLSLVEGNRIRVKVYLQPPDIRPLSTSDFVKKWRRAVGPLAGLESIQFKSNFGGPGSGAALTVELQHRDTRALEQAGRELALALATYPMVSDIDDGFQTGREQFDFRLRPVAWRLGLTPDLVARQIRAAYWGVEVTRQLRGQNELKIMVRLSEMERGSLHSLEQLILRTPSGAEVPLFEVVSFTPGRGYTEIQRRDGRRTIQVTADVTPVSRADQISAALKADILPGLIQRYPGLAYSFEGKQADQKKSMGALGQGMVVALILVYVLLAVVFGSYVQPAIIMSAIPFGIVGAVAGHLLMGYSLSIVSFFGVVALSGVVVNDSLVLIDLTNRKIRQGQTAYAAVINAAVSRFRPILLTTLTTFFGLLPMIFETSRQARFLIPMAISLGFGILFATAITLVLVPSLFLILEDVKEIFRQNT</sequence>
<dbReference type="InterPro" id="IPR027463">
    <property type="entry name" value="AcrB_DN_DC_subdom"/>
</dbReference>
<protein>
    <submittedName>
        <fullName evidence="2">Multidrug resistance protein</fullName>
    </submittedName>
</protein>
<feature type="transmembrane region" description="Helical" evidence="1">
    <location>
        <begin position="914"/>
        <end position="935"/>
    </location>
</feature>
<keyword evidence="1" id="KW-0812">Transmembrane</keyword>
<accession>A0A915XJE7</accession>
<dbReference type="SUPFAM" id="SSF82866">
    <property type="entry name" value="Multidrug efflux transporter AcrB transmembrane domain"/>
    <property type="match status" value="2"/>
</dbReference>
<keyword evidence="3" id="KW-1185">Reference proteome</keyword>
<organism evidence="2 3">
    <name type="scientific">Desulfolithobacter dissulfuricans</name>
    <dbReference type="NCBI Taxonomy" id="2795293"/>
    <lineage>
        <taxon>Bacteria</taxon>
        <taxon>Pseudomonadati</taxon>
        <taxon>Thermodesulfobacteriota</taxon>
        <taxon>Desulfobulbia</taxon>
        <taxon>Desulfobulbales</taxon>
        <taxon>Desulfobulbaceae</taxon>
        <taxon>Desulfolithobacter</taxon>
    </lineage>
</organism>
<keyword evidence="1" id="KW-1133">Transmembrane helix</keyword>
<dbReference type="Gene3D" id="3.30.70.1320">
    <property type="entry name" value="Multidrug efflux transporter AcrB pore domain like"/>
    <property type="match status" value="1"/>
</dbReference>
<dbReference type="AlphaFoldDB" id="A0A915XJE7"/>
<dbReference type="Gene3D" id="1.20.1640.10">
    <property type="entry name" value="Multidrug efflux transporter AcrB transmembrane domain"/>
    <property type="match status" value="2"/>
</dbReference>
<dbReference type="PANTHER" id="PTHR32063:SF33">
    <property type="entry name" value="RND SUPERFAMILY EFFLUX PUMP PERMEASE COMPONENT"/>
    <property type="match status" value="1"/>
</dbReference>
<dbReference type="Gene3D" id="3.30.70.1440">
    <property type="entry name" value="Multidrug efflux transporter AcrB pore domain"/>
    <property type="match status" value="1"/>
</dbReference>
<feature type="transmembrane region" description="Helical" evidence="1">
    <location>
        <begin position="531"/>
        <end position="552"/>
    </location>
</feature>